<dbReference type="InterPro" id="IPR012677">
    <property type="entry name" value="Nucleotide-bd_a/b_plait_sf"/>
</dbReference>
<evidence type="ECO:0000313" key="12">
    <source>
        <dbReference type="EMBL" id="KZZ94339.1"/>
    </source>
</evidence>
<feature type="compositionally biased region" description="Acidic residues" evidence="10">
    <location>
        <begin position="549"/>
        <end position="558"/>
    </location>
</feature>
<dbReference type="Proteomes" id="UP000078544">
    <property type="component" value="Unassembled WGS sequence"/>
</dbReference>
<accession>A0A168ATQ9</accession>
<dbReference type="Pfam" id="PF00076">
    <property type="entry name" value="RRM_1"/>
    <property type="match status" value="3"/>
</dbReference>
<comment type="subcellular location">
    <subcellularLocation>
        <location evidence="1">Nucleus</location>
    </subcellularLocation>
</comment>
<dbReference type="AlphaFoldDB" id="A0A168ATQ9"/>
<dbReference type="STRING" id="1081109.A0A168ATQ9"/>
<dbReference type="InterPro" id="IPR003107">
    <property type="entry name" value="HAT"/>
</dbReference>
<dbReference type="EMBL" id="AZGY01000011">
    <property type="protein sequence ID" value="KZZ94339.1"/>
    <property type="molecule type" value="Genomic_DNA"/>
</dbReference>
<dbReference type="InterPro" id="IPR034398">
    <property type="entry name" value="Prp24_RRM2"/>
</dbReference>
<dbReference type="Pfam" id="PF16842">
    <property type="entry name" value="RRM_occluded"/>
    <property type="match status" value="1"/>
</dbReference>
<feature type="region of interest" description="Disordered" evidence="10">
    <location>
        <begin position="951"/>
        <end position="1057"/>
    </location>
</feature>
<dbReference type="CDD" id="cd12297">
    <property type="entry name" value="RRM2_Prp24"/>
    <property type="match status" value="1"/>
</dbReference>
<dbReference type="SUPFAM" id="SSF48452">
    <property type="entry name" value="TPR-like"/>
    <property type="match status" value="1"/>
</dbReference>
<dbReference type="Gene3D" id="3.30.70.330">
    <property type="match status" value="4"/>
</dbReference>
<protein>
    <recommendedName>
        <fullName evidence="8">U4/U6 snRNA-associated-splicing factor PRP24</fullName>
    </recommendedName>
</protein>
<keyword evidence="4 9" id="KW-0694">RNA-binding</keyword>
<evidence type="ECO:0000256" key="1">
    <source>
        <dbReference type="ARBA" id="ARBA00004123"/>
    </source>
</evidence>
<keyword evidence="5" id="KW-0508">mRNA splicing</keyword>
<dbReference type="GO" id="GO:0006397">
    <property type="term" value="P:mRNA processing"/>
    <property type="evidence" value="ECO:0007669"/>
    <property type="project" value="UniProtKB-KW"/>
</dbReference>
<feature type="domain" description="RRM" evidence="11">
    <location>
        <begin position="883"/>
        <end position="955"/>
    </location>
</feature>
<dbReference type="InterPro" id="IPR035979">
    <property type="entry name" value="RBD_domain_sf"/>
</dbReference>
<dbReference type="SUPFAM" id="SSF54928">
    <property type="entry name" value="RNA-binding domain, RBD"/>
    <property type="match status" value="3"/>
</dbReference>
<dbReference type="InterPro" id="IPR031766">
    <property type="entry name" value="RRM_occluded"/>
</dbReference>
<feature type="region of interest" description="Disordered" evidence="10">
    <location>
        <begin position="831"/>
        <end position="876"/>
    </location>
</feature>
<dbReference type="SMART" id="SM00360">
    <property type="entry name" value="RRM"/>
    <property type="match status" value="4"/>
</dbReference>
<dbReference type="InterPro" id="IPR000504">
    <property type="entry name" value="RRM_dom"/>
</dbReference>
<dbReference type="OrthoDB" id="360390at2759"/>
<evidence type="ECO:0000256" key="5">
    <source>
        <dbReference type="ARBA" id="ARBA00023187"/>
    </source>
</evidence>
<keyword evidence="2" id="KW-0507">mRNA processing</keyword>
<gene>
    <name evidence="12" type="ORF">AAL_05306</name>
</gene>
<feature type="compositionally biased region" description="Polar residues" evidence="10">
    <location>
        <begin position="568"/>
        <end position="577"/>
    </location>
</feature>
<feature type="region of interest" description="Disordered" evidence="10">
    <location>
        <begin position="517"/>
        <end position="588"/>
    </location>
</feature>
<feature type="domain" description="RRM" evidence="11">
    <location>
        <begin position="587"/>
        <end position="663"/>
    </location>
</feature>
<evidence type="ECO:0000256" key="8">
    <source>
        <dbReference type="ARBA" id="ARBA00093627"/>
    </source>
</evidence>
<feature type="domain" description="RRM" evidence="11">
    <location>
        <begin position="664"/>
        <end position="741"/>
    </location>
</feature>
<reference evidence="12 13" key="1">
    <citation type="journal article" date="2016" name="Genome Biol. Evol.">
        <title>Divergent and convergent evolution of fungal pathogenicity.</title>
        <authorList>
            <person name="Shang Y."/>
            <person name="Xiao G."/>
            <person name="Zheng P."/>
            <person name="Cen K."/>
            <person name="Zhan S."/>
            <person name="Wang C."/>
        </authorList>
    </citation>
    <scope>NUCLEOTIDE SEQUENCE [LARGE SCALE GENOMIC DNA]</scope>
    <source>
        <strain evidence="12 13">RCEF 2490</strain>
    </source>
</reference>
<dbReference type="Gene3D" id="1.25.40.10">
    <property type="entry name" value="Tetratricopeptide repeat domain"/>
    <property type="match status" value="2"/>
</dbReference>
<dbReference type="InterPro" id="IPR011990">
    <property type="entry name" value="TPR-like_helical_dom_sf"/>
</dbReference>
<evidence type="ECO:0000256" key="3">
    <source>
        <dbReference type="ARBA" id="ARBA00022737"/>
    </source>
</evidence>
<evidence type="ECO:0000259" key="11">
    <source>
        <dbReference type="PROSITE" id="PS50102"/>
    </source>
</evidence>
<evidence type="ECO:0000256" key="4">
    <source>
        <dbReference type="ARBA" id="ARBA00022884"/>
    </source>
</evidence>
<feature type="domain" description="RRM" evidence="11">
    <location>
        <begin position="755"/>
        <end position="832"/>
    </location>
</feature>
<evidence type="ECO:0000256" key="2">
    <source>
        <dbReference type="ARBA" id="ARBA00022664"/>
    </source>
</evidence>
<evidence type="ECO:0000256" key="7">
    <source>
        <dbReference type="ARBA" id="ARBA00093374"/>
    </source>
</evidence>
<organism evidence="12 13">
    <name type="scientific">Moelleriella libera RCEF 2490</name>
    <dbReference type="NCBI Taxonomy" id="1081109"/>
    <lineage>
        <taxon>Eukaryota</taxon>
        <taxon>Fungi</taxon>
        <taxon>Dikarya</taxon>
        <taxon>Ascomycota</taxon>
        <taxon>Pezizomycotina</taxon>
        <taxon>Sordariomycetes</taxon>
        <taxon>Hypocreomycetidae</taxon>
        <taxon>Hypocreales</taxon>
        <taxon>Clavicipitaceae</taxon>
        <taxon>Moelleriella</taxon>
    </lineage>
</organism>
<dbReference type="FunFam" id="3.30.70.330:FF:000365">
    <property type="entry name" value="U4/U6 snRNA-associated-splicing factor PRP24"/>
    <property type="match status" value="1"/>
</dbReference>
<keyword evidence="3" id="KW-0677">Repeat</keyword>
<dbReference type="GO" id="GO:0003723">
    <property type="term" value="F:RNA binding"/>
    <property type="evidence" value="ECO:0007669"/>
    <property type="project" value="UniProtKB-UniRule"/>
</dbReference>
<feature type="compositionally biased region" description="Basic and acidic residues" evidence="10">
    <location>
        <begin position="952"/>
        <end position="962"/>
    </location>
</feature>
<evidence type="ECO:0000256" key="9">
    <source>
        <dbReference type="PROSITE-ProRule" id="PRU00176"/>
    </source>
</evidence>
<keyword evidence="6" id="KW-0539">Nucleus</keyword>
<sequence length="1080" mass="120416">MNNPVGEESWIAYLEEQARDAVELEQHVKIVELYQAAVSAEPGSLRLWIAYCSFFQSLGEKSRSSDTTWTEEEQLMGQELFSTATILELWELGYYSVQYRLSDSHELWNRWISLEREHFVNDQTSDGLSRITQLYRDRLVTPHVAWEDTSQSFSSFLSEYNQNAWEEEMKNVTAGAQSTKRAIEARDPFETKLKQAQRSADVELQKSLLRDYLDWELQGTKGRNSANPVSRNLCSGLFDRALTGLFAEDDEVWHDYVVFVSPDRAVNTAQRAVEHCPWSGRLWNRYILCAEEAQSSLQDVEAIKDLALKKDQLCRDGMENMLEMYAAWCAFLKRKSLAEVSDDVDDDAVTSGLKAAIAEVMATGKKLYGREFRGDPKYRLERILVQYLTEKKQAVSEARVVWNQLARNRIYADAYEFWFDYYTWEMFIFSQGEGGETPVAATAALCTAAMRETIDWPEKVLDLYLQHCTLYETCNVVRRAQDHVHETQKILQKRRKREEAARAAQYAAYQEAQLQETQSRVETQQQEQASAVDIAESPSAQKRKRDEVQNEDQTEGDEQSGKRPRNGESITDPTASAQPPKRDREHSTVLVTNLPLKADQPEVKRYFRPYGQIKNITAFVKDEQRDCATALIEFSSAEEAQSALLRDAKYFGESQIKVELGHDLTVYVANFPPSADEQFIRSLFKDCGEILSIRWPSLQVNTHRRFCYVSFLDRGAAAKAVAKEGKLLEGKYRLLAKYSDPNRKKNREGATAEGREVHVSNLDRSATEAELREVFAKFGTVVRVNIPQNVAGRSRGFAFVDFETRDEAATAAQELNNTKFRSQILGVQISKETKVKPTAKSSDAKQPPASSPAPAAQDTVMGEGGSEDNPAPAGPSASEIAARTIALMGLPDTVNDARVRALVEPLGSVIKLVHQPSHGGAIIEFADAVTAGKAALQLDSMQYEGHQLRTGTPDELRQNKPDNHHHHNNNNNSNNNNRKKTAASVDSQINAKPKASSALMLPPPTVRRRGPKRALGLAPRKVAAAPPASTSASASAASAEDGTAPTEAGAGAAGAPKSNADFKAMFLAGKQTGAAINEDK</sequence>
<comment type="caution">
    <text evidence="12">The sequence shown here is derived from an EMBL/GenBank/DDBJ whole genome shotgun (WGS) entry which is preliminary data.</text>
</comment>
<keyword evidence="13" id="KW-1185">Reference proteome</keyword>
<name>A0A168ATQ9_9HYPO</name>
<dbReference type="CDD" id="cd00590">
    <property type="entry name" value="RRM_SF"/>
    <property type="match status" value="1"/>
</dbReference>
<proteinExistence type="predicted"/>
<dbReference type="PROSITE" id="PS50102">
    <property type="entry name" value="RRM"/>
    <property type="match status" value="4"/>
</dbReference>
<feature type="compositionally biased region" description="Low complexity" evidence="10">
    <location>
        <begin position="839"/>
        <end position="858"/>
    </location>
</feature>
<comment type="function">
    <text evidence="7">Functions as a recycling factor of the spliceosome, a machinery that forms on each precursor-messenger RNA (pre-mRNA) and catalyzes the removal of introns. Chaperones the re-annealing of U4 and U6 snRNAs (small nuclear RNAs) released from previous rounds of splicing, an initial step in reforming the U4/U6-U5 tri-snRNP (small nuclear ribonucleoprotein) that can reassemble into another spliceosome complex; this step involves binding U6 and facilitating the unwinding of the U6 internal stem loop, followed by base-pairing of U6 to U4.</text>
</comment>
<dbReference type="SMART" id="SM00386">
    <property type="entry name" value="HAT"/>
    <property type="match status" value="3"/>
</dbReference>
<evidence type="ECO:0000313" key="13">
    <source>
        <dbReference type="Proteomes" id="UP000078544"/>
    </source>
</evidence>
<evidence type="ECO:0000256" key="10">
    <source>
        <dbReference type="SAM" id="MobiDB-lite"/>
    </source>
</evidence>
<evidence type="ECO:0000256" key="6">
    <source>
        <dbReference type="ARBA" id="ARBA00023242"/>
    </source>
</evidence>
<feature type="compositionally biased region" description="Polar residues" evidence="10">
    <location>
        <begin position="517"/>
        <end position="529"/>
    </location>
</feature>
<feature type="compositionally biased region" description="Low complexity" evidence="10">
    <location>
        <begin position="1023"/>
        <end position="1056"/>
    </location>
</feature>
<dbReference type="GO" id="GO:0008380">
    <property type="term" value="P:RNA splicing"/>
    <property type="evidence" value="ECO:0007669"/>
    <property type="project" value="UniProtKB-KW"/>
</dbReference>
<dbReference type="GO" id="GO:0005688">
    <property type="term" value="C:U6 snRNP"/>
    <property type="evidence" value="ECO:0007669"/>
    <property type="project" value="UniProtKB-ARBA"/>
</dbReference>
<dbReference type="PANTHER" id="PTHR10352">
    <property type="entry name" value="EUKARYOTIC TRANSLATION INITIATION FACTOR 3 SUBUNIT G"/>
    <property type="match status" value="1"/>
</dbReference>